<gene>
    <name evidence="2" type="ORF">E1809_07810</name>
</gene>
<dbReference type="InterPro" id="IPR000835">
    <property type="entry name" value="HTH_MarR-typ"/>
</dbReference>
<keyword evidence="3" id="KW-1185">Reference proteome</keyword>
<dbReference type="OrthoDB" id="4462574at2"/>
<reference evidence="2 3" key="1">
    <citation type="submission" date="2019-03" db="EMBL/GenBank/DDBJ databases">
        <title>Whole genome sequence of Arthrobacter sp JH1-1.</title>
        <authorList>
            <person name="Trinh H.N."/>
        </authorList>
    </citation>
    <scope>NUCLEOTIDE SEQUENCE [LARGE SCALE GENOMIC DNA]</scope>
    <source>
        <strain evidence="2 3">JH1-1</strain>
    </source>
</reference>
<dbReference type="Pfam" id="PF12802">
    <property type="entry name" value="MarR_2"/>
    <property type="match status" value="1"/>
</dbReference>
<dbReference type="InterPro" id="IPR039422">
    <property type="entry name" value="MarR/SlyA-like"/>
</dbReference>
<feature type="domain" description="HTH marR-type" evidence="1">
    <location>
        <begin position="9"/>
        <end position="141"/>
    </location>
</feature>
<evidence type="ECO:0000313" key="3">
    <source>
        <dbReference type="Proteomes" id="UP000295511"/>
    </source>
</evidence>
<proteinExistence type="predicted"/>
<sequence length="169" mass="18337">MEPASPGRPSRAAFLLSQLGAVASSRFAVRTREIGLSPSDAGVIRLLGREPGLSQRSLADRLGAVPSRVVSLIDSLQERGLVERTRSNADRRNYELHLTDAGTAVLRELREIAEKHEAELLAPLNREQIAQLGFLLAQLAAGHGLDADLHRDVAREPVVRESRVGSRPA</sequence>
<dbReference type="PANTHER" id="PTHR33164">
    <property type="entry name" value="TRANSCRIPTIONAL REGULATOR, MARR FAMILY"/>
    <property type="match status" value="1"/>
</dbReference>
<dbReference type="InterPro" id="IPR036390">
    <property type="entry name" value="WH_DNA-bd_sf"/>
</dbReference>
<organism evidence="2 3">
    <name type="scientific">Arthrobacter terricola</name>
    <dbReference type="NCBI Taxonomy" id="2547396"/>
    <lineage>
        <taxon>Bacteria</taxon>
        <taxon>Bacillati</taxon>
        <taxon>Actinomycetota</taxon>
        <taxon>Actinomycetes</taxon>
        <taxon>Micrococcales</taxon>
        <taxon>Micrococcaceae</taxon>
        <taxon>Arthrobacter</taxon>
    </lineage>
</organism>
<comment type="caution">
    <text evidence="2">The sequence shown here is derived from an EMBL/GenBank/DDBJ whole genome shotgun (WGS) entry which is preliminary data.</text>
</comment>
<dbReference type="SMART" id="SM00347">
    <property type="entry name" value="HTH_MARR"/>
    <property type="match status" value="1"/>
</dbReference>
<dbReference type="Proteomes" id="UP000295511">
    <property type="component" value="Unassembled WGS sequence"/>
</dbReference>
<name>A0A4R5KSR0_9MICC</name>
<dbReference type="EMBL" id="SMRU01000007">
    <property type="protein sequence ID" value="TDF97900.1"/>
    <property type="molecule type" value="Genomic_DNA"/>
</dbReference>
<evidence type="ECO:0000259" key="1">
    <source>
        <dbReference type="PROSITE" id="PS50995"/>
    </source>
</evidence>
<dbReference type="AlphaFoldDB" id="A0A4R5KSR0"/>
<dbReference type="RefSeq" id="WP_133203659.1">
    <property type="nucleotide sequence ID" value="NZ_SMRU01000007.1"/>
</dbReference>
<protein>
    <submittedName>
        <fullName evidence="2">MarR family transcriptional regulator</fullName>
    </submittedName>
</protein>
<dbReference type="GO" id="GO:0006950">
    <property type="term" value="P:response to stress"/>
    <property type="evidence" value="ECO:0007669"/>
    <property type="project" value="TreeGrafter"/>
</dbReference>
<accession>A0A4R5KSR0</accession>
<dbReference type="PROSITE" id="PS50995">
    <property type="entry name" value="HTH_MARR_2"/>
    <property type="match status" value="1"/>
</dbReference>
<dbReference type="GO" id="GO:0003700">
    <property type="term" value="F:DNA-binding transcription factor activity"/>
    <property type="evidence" value="ECO:0007669"/>
    <property type="project" value="InterPro"/>
</dbReference>
<dbReference type="Gene3D" id="1.10.10.10">
    <property type="entry name" value="Winged helix-like DNA-binding domain superfamily/Winged helix DNA-binding domain"/>
    <property type="match status" value="1"/>
</dbReference>
<dbReference type="InterPro" id="IPR036388">
    <property type="entry name" value="WH-like_DNA-bd_sf"/>
</dbReference>
<evidence type="ECO:0000313" key="2">
    <source>
        <dbReference type="EMBL" id="TDF97900.1"/>
    </source>
</evidence>
<dbReference type="PRINTS" id="PR00598">
    <property type="entry name" value="HTHMARR"/>
</dbReference>
<dbReference type="SUPFAM" id="SSF46785">
    <property type="entry name" value="Winged helix' DNA-binding domain"/>
    <property type="match status" value="1"/>
</dbReference>
<dbReference type="PANTHER" id="PTHR33164:SF43">
    <property type="entry name" value="HTH-TYPE TRANSCRIPTIONAL REPRESSOR YETL"/>
    <property type="match status" value="1"/>
</dbReference>